<name>A0ABW4R1Z7_9BACT</name>
<organism evidence="3 4">
    <name type="scientific">Hymenobacter bucti</name>
    <dbReference type="NCBI Taxonomy" id="1844114"/>
    <lineage>
        <taxon>Bacteria</taxon>
        <taxon>Pseudomonadati</taxon>
        <taxon>Bacteroidota</taxon>
        <taxon>Cytophagia</taxon>
        <taxon>Cytophagales</taxon>
        <taxon>Hymenobacteraceae</taxon>
        <taxon>Hymenobacter</taxon>
    </lineage>
</organism>
<protein>
    <submittedName>
        <fullName evidence="3">Alpha/beta fold hydrolase</fullName>
    </submittedName>
</protein>
<sequence length="296" mass="32163">MPTVRTKLLTITYEDGGPADGPPVLLLHGWPDAPRSWAVVAQRLQAAGWRTLIPSLRGTAPTQFLGPTTPRIGSGVALAQDAIDLLDALHLDQVAVVGHDWGARAAYTLAALFPERVTALAALALAYQPRGEFTLPGFAQSRLFWYQWFQCTEAGAAAVRQDPAGFARIQWATWSPPGWFDEAEFATTAAHFAAPDWAAITLQAYRSRWLPGEATDLHYEALQQRLHDTERLAVPTLMLQGAADTCDSPQESAGLDHYFTAGYERLVLAGVGHFPHREAPDAVATAILAHLRAHTS</sequence>
<keyword evidence="4" id="KW-1185">Reference proteome</keyword>
<dbReference type="InterPro" id="IPR000073">
    <property type="entry name" value="AB_hydrolase_1"/>
</dbReference>
<dbReference type="InterPro" id="IPR000639">
    <property type="entry name" value="Epox_hydrolase-like"/>
</dbReference>
<feature type="domain" description="AB hydrolase-1" evidence="2">
    <location>
        <begin position="22"/>
        <end position="278"/>
    </location>
</feature>
<accession>A0ABW4R1Z7</accession>
<reference evidence="4" key="1">
    <citation type="journal article" date="2019" name="Int. J. Syst. Evol. Microbiol.">
        <title>The Global Catalogue of Microorganisms (GCM) 10K type strain sequencing project: providing services to taxonomists for standard genome sequencing and annotation.</title>
        <authorList>
            <consortium name="The Broad Institute Genomics Platform"/>
            <consortium name="The Broad Institute Genome Sequencing Center for Infectious Disease"/>
            <person name="Wu L."/>
            <person name="Ma J."/>
        </authorList>
    </citation>
    <scope>NUCLEOTIDE SEQUENCE [LARGE SCALE GENOMIC DNA]</scope>
    <source>
        <strain evidence="4">CGMCC 1.15795</strain>
    </source>
</reference>
<evidence type="ECO:0000313" key="3">
    <source>
        <dbReference type="EMBL" id="MFD1875634.1"/>
    </source>
</evidence>
<proteinExistence type="predicted"/>
<dbReference type="InterPro" id="IPR029058">
    <property type="entry name" value="AB_hydrolase_fold"/>
</dbReference>
<dbReference type="Proteomes" id="UP001597197">
    <property type="component" value="Unassembled WGS sequence"/>
</dbReference>
<keyword evidence="1 3" id="KW-0378">Hydrolase</keyword>
<dbReference type="PANTHER" id="PTHR43329">
    <property type="entry name" value="EPOXIDE HYDROLASE"/>
    <property type="match status" value="1"/>
</dbReference>
<gene>
    <name evidence="3" type="ORF">ACFSDX_24595</name>
</gene>
<dbReference type="SUPFAM" id="SSF53474">
    <property type="entry name" value="alpha/beta-Hydrolases"/>
    <property type="match status" value="1"/>
</dbReference>
<dbReference type="RefSeq" id="WP_382318535.1">
    <property type="nucleotide sequence ID" value="NZ_JBHUFD010000019.1"/>
</dbReference>
<dbReference type="Gene3D" id="3.40.50.1820">
    <property type="entry name" value="alpha/beta hydrolase"/>
    <property type="match status" value="1"/>
</dbReference>
<dbReference type="Pfam" id="PF00561">
    <property type="entry name" value="Abhydrolase_1"/>
    <property type="match status" value="1"/>
</dbReference>
<comment type="caution">
    <text evidence="3">The sequence shown here is derived from an EMBL/GenBank/DDBJ whole genome shotgun (WGS) entry which is preliminary data.</text>
</comment>
<evidence type="ECO:0000313" key="4">
    <source>
        <dbReference type="Proteomes" id="UP001597197"/>
    </source>
</evidence>
<evidence type="ECO:0000259" key="2">
    <source>
        <dbReference type="Pfam" id="PF00561"/>
    </source>
</evidence>
<evidence type="ECO:0000256" key="1">
    <source>
        <dbReference type="ARBA" id="ARBA00022801"/>
    </source>
</evidence>
<dbReference type="GO" id="GO:0016787">
    <property type="term" value="F:hydrolase activity"/>
    <property type="evidence" value="ECO:0007669"/>
    <property type="project" value="UniProtKB-KW"/>
</dbReference>
<dbReference type="PRINTS" id="PR00412">
    <property type="entry name" value="EPOXHYDRLASE"/>
</dbReference>
<dbReference type="EMBL" id="JBHUFD010000019">
    <property type="protein sequence ID" value="MFD1875634.1"/>
    <property type="molecule type" value="Genomic_DNA"/>
</dbReference>